<keyword evidence="1" id="KW-0853">WD repeat</keyword>
<organism evidence="2">
    <name type="scientific">Guillardia theta</name>
    <name type="common">Cryptophyte</name>
    <name type="synonym">Cryptomonas phi</name>
    <dbReference type="NCBI Taxonomy" id="55529"/>
    <lineage>
        <taxon>Eukaryota</taxon>
        <taxon>Cryptophyceae</taxon>
        <taxon>Pyrenomonadales</taxon>
        <taxon>Geminigeraceae</taxon>
        <taxon>Guillardia</taxon>
    </lineage>
</organism>
<dbReference type="PANTHER" id="PTHR32215">
    <property type="entry name" value="CILIA- AND FLAGELLA-ASSOCIATED PROTEIN 57"/>
    <property type="match status" value="1"/>
</dbReference>
<feature type="repeat" description="WD" evidence="1">
    <location>
        <begin position="337"/>
        <end position="378"/>
    </location>
</feature>
<dbReference type="SMART" id="SM00320">
    <property type="entry name" value="WD40"/>
    <property type="match status" value="6"/>
</dbReference>
<sequence length="516" mass="57225">MVLEDVSTFLQFSHCYGAWSGVRDNVIHTSDNSIAYPAGRHLCVYNSETKEMSFLLQPENVEVMTAISASPNTRKYLAVAEQLVDGTSQVSVFNTASEKRVKTLSHADCKTFVSLCFSNDSKFLVTVGGGPEFTMIYWNWFHAKVVASCRINSEVRRVSFSPLDNVQIASSGPGLLKLWRLQESTLKGFNMLSGKIASSNFTDHAWAPGDRLLASTDNGDVLVVEQGELRCIVKTRLSGSPINSLSVYSSGFIIGGTEGRMSVYEKNDAREKGEDKDPYHHFKTFRSNEHVEILSVSVSPQEETLAAFFSNNQVATFPIVNIDILKEGDNHFQYVGSGFHSQPVTGLDICVRRPLVATCGGDRSVRIWNYMDKNCEVSKIFSEDLSAIAIHPSGFHVLIGFTDKLRFFNVLMDDLRQFQEFPIKGCKEVRFSHGGHKFAAVNISNIVIFSTYTFEKLGVLISHTAMVKSISFSPDDLRLVSAGVDGAVYEWSLQVSSCWSPAGVTGCRATRGWRRT</sequence>
<dbReference type="EMBL" id="HBKN01050794">
    <property type="protein sequence ID" value="CAE2341620.1"/>
    <property type="molecule type" value="Transcribed_RNA"/>
</dbReference>
<dbReference type="InterPro" id="IPR036322">
    <property type="entry name" value="WD40_repeat_dom_sf"/>
</dbReference>
<accession>A0A7S4PPE0</accession>
<proteinExistence type="predicted"/>
<dbReference type="Gene3D" id="2.130.10.10">
    <property type="entry name" value="YVTN repeat-like/Quinoprotein amine dehydrogenase"/>
    <property type="match status" value="2"/>
</dbReference>
<evidence type="ECO:0000313" key="2">
    <source>
        <dbReference type="EMBL" id="CAE2341620.1"/>
    </source>
</evidence>
<dbReference type="InterPro" id="IPR015943">
    <property type="entry name" value="WD40/YVTN_repeat-like_dom_sf"/>
</dbReference>
<dbReference type="InterPro" id="IPR001680">
    <property type="entry name" value="WD40_rpt"/>
</dbReference>
<dbReference type="AlphaFoldDB" id="A0A7S4PPE0"/>
<name>A0A7S4PPE0_GUITH</name>
<dbReference type="Pfam" id="PF00400">
    <property type="entry name" value="WD40"/>
    <property type="match status" value="2"/>
</dbReference>
<protein>
    <submittedName>
        <fullName evidence="2">Uncharacterized protein</fullName>
    </submittedName>
</protein>
<dbReference type="PANTHER" id="PTHR32215:SF0">
    <property type="entry name" value="CILIA- AND FLAGELLA-ASSOCIATED PROTEIN 57"/>
    <property type="match status" value="1"/>
</dbReference>
<evidence type="ECO:0000256" key="1">
    <source>
        <dbReference type="PROSITE-ProRule" id="PRU00221"/>
    </source>
</evidence>
<dbReference type="PROSITE" id="PS50082">
    <property type="entry name" value="WD_REPEATS_2"/>
    <property type="match status" value="2"/>
</dbReference>
<gene>
    <name evidence="2" type="ORF">GTHE00462_LOCUS39616</name>
</gene>
<feature type="repeat" description="WD" evidence="1">
    <location>
        <begin position="460"/>
        <end position="494"/>
    </location>
</feature>
<dbReference type="InterPro" id="IPR052993">
    <property type="entry name" value="CFA-57"/>
</dbReference>
<reference evidence="2" key="1">
    <citation type="submission" date="2021-01" db="EMBL/GenBank/DDBJ databases">
        <authorList>
            <person name="Corre E."/>
            <person name="Pelletier E."/>
            <person name="Niang G."/>
            <person name="Scheremetjew M."/>
            <person name="Finn R."/>
            <person name="Kale V."/>
            <person name="Holt S."/>
            <person name="Cochrane G."/>
            <person name="Meng A."/>
            <person name="Brown T."/>
            <person name="Cohen L."/>
        </authorList>
    </citation>
    <scope>NUCLEOTIDE SEQUENCE</scope>
    <source>
        <strain evidence="2">CCMP 2712</strain>
    </source>
</reference>
<dbReference type="PROSITE" id="PS50294">
    <property type="entry name" value="WD_REPEATS_REGION"/>
    <property type="match status" value="1"/>
</dbReference>
<dbReference type="SUPFAM" id="SSF50978">
    <property type="entry name" value="WD40 repeat-like"/>
    <property type="match status" value="2"/>
</dbReference>